<keyword evidence="3" id="KW-1185">Reference proteome</keyword>
<reference evidence="2 3" key="2">
    <citation type="journal article" date="2015" name="Biotechnol. Biofuels">
        <title>Bacteriophage application restores ethanol fermentation characteristics disrupted by Lactobacillus fermentum.</title>
        <authorList>
            <person name="Liu M."/>
            <person name="Bischoff K.M."/>
            <person name="Gill J.J."/>
            <person name="Mire-Criscione M.D."/>
            <person name="Berry J.D."/>
            <person name="Young R."/>
            <person name="Summer E.J."/>
        </authorList>
    </citation>
    <scope>NUCLEOTIDE SEQUENCE [LARGE SCALE GENOMIC DNA]</scope>
</reference>
<dbReference type="Proteomes" id="UP000030922">
    <property type="component" value="Segment"/>
</dbReference>
<name>A0A0A7NP05_9CAUD</name>
<keyword evidence="1" id="KW-0472">Membrane</keyword>
<sequence length="88" mass="9601">MILILTGFLLLVVGLLRTHRYHLDQIVLALGTGVWLALFMAYLVQDMVKPFLPPFSAGTVLIGFVVVRLLIESSLSSISSDDNGGNNE</sequence>
<evidence type="ECO:0000313" key="2">
    <source>
        <dbReference type="EMBL" id="AIZ94674.1"/>
    </source>
</evidence>
<keyword evidence="1" id="KW-1133">Transmembrane helix</keyword>
<accession>A0A0A7NP05</accession>
<proteinExistence type="predicted"/>
<dbReference type="KEGG" id="vg:26793836"/>
<dbReference type="GeneID" id="26793836"/>
<evidence type="ECO:0000256" key="1">
    <source>
        <dbReference type="SAM" id="Phobius"/>
    </source>
</evidence>
<keyword evidence="1" id="KW-0812">Transmembrane</keyword>
<protein>
    <submittedName>
        <fullName evidence="2">Uncharacterized protein</fullName>
    </submittedName>
</protein>
<feature type="transmembrane region" description="Helical" evidence="1">
    <location>
        <begin position="51"/>
        <end position="71"/>
    </location>
</feature>
<reference evidence="3" key="1">
    <citation type="submission" date="2014-10" db="EMBL/GenBank/DDBJ databases">
        <title>Characterization of Lactobacillus fermentum phage vB_S_LfeInf.</title>
        <authorList>
            <person name="Liu M."/>
            <person name="Gill J.J."/>
            <person name="Berry J."/>
            <person name="Young R.III."/>
            <person name="Summer E.J."/>
        </authorList>
    </citation>
    <scope>NUCLEOTIDE SEQUENCE [LARGE SCALE GENOMIC DNA]</scope>
</reference>
<dbReference type="RefSeq" id="YP_009222286.1">
    <property type="nucleotide sequence ID" value="NC_029058.1"/>
</dbReference>
<feature type="transmembrane region" description="Helical" evidence="1">
    <location>
        <begin position="26"/>
        <end position="44"/>
    </location>
</feature>
<dbReference type="EMBL" id="KP054477">
    <property type="protein sequence ID" value="AIZ94674.1"/>
    <property type="molecule type" value="Genomic_DNA"/>
</dbReference>
<evidence type="ECO:0000313" key="3">
    <source>
        <dbReference type="Proteomes" id="UP000030922"/>
    </source>
</evidence>
<organism evidence="2 3">
    <name type="scientific">Lactobacillus phage LfeInf</name>
    <dbReference type="NCBI Taxonomy" id="1567484"/>
    <lineage>
        <taxon>Viruses</taxon>
        <taxon>Duplodnaviria</taxon>
        <taxon>Heunggongvirae</taxon>
        <taxon>Uroviricota</taxon>
        <taxon>Caudoviricetes</taxon>
        <taxon>Herelleviridae</taxon>
        <taxon>Hopescreekvirus</taxon>
        <taxon>Hopescreekvirus LfeInf</taxon>
    </lineage>
</organism>
<gene>
    <name evidence="2" type="ORF">LfeInf_048</name>
</gene>